<name>A0ABS4PFZ6_9GAMM</name>
<dbReference type="RefSeq" id="WP_017801948.1">
    <property type="nucleotide sequence ID" value="NZ_JAGGMQ010000001.1"/>
</dbReference>
<protein>
    <recommendedName>
        <fullName evidence="5">Hemolysin XhlA</fullName>
    </recommendedName>
</protein>
<keyword evidence="2" id="KW-1133">Transmembrane helix</keyword>
<comment type="caution">
    <text evidence="3">The sequence shown here is derived from an EMBL/GenBank/DDBJ whole genome shotgun (WGS) entry which is preliminary data.</text>
</comment>
<keyword evidence="2" id="KW-0472">Membrane</keyword>
<evidence type="ECO:0000256" key="1">
    <source>
        <dbReference type="SAM" id="Coils"/>
    </source>
</evidence>
<evidence type="ECO:0000313" key="3">
    <source>
        <dbReference type="EMBL" id="MBP2171025.1"/>
    </source>
</evidence>
<organism evidence="3 4">
    <name type="scientific">Winslowiella toletana</name>
    <dbReference type="NCBI Taxonomy" id="92490"/>
    <lineage>
        <taxon>Bacteria</taxon>
        <taxon>Pseudomonadati</taxon>
        <taxon>Pseudomonadota</taxon>
        <taxon>Gammaproteobacteria</taxon>
        <taxon>Enterobacterales</taxon>
        <taxon>Erwiniaceae</taxon>
        <taxon>Winslowiella</taxon>
    </lineage>
</organism>
<feature type="coiled-coil region" evidence="1">
    <location>
        <begin position="6"/>
        <end position="33"/>
    </location>
</feature>
<accession>A0ABS4PFZ6</accession>
<keyword evidence="2" id="KW-0812">Transmembrane</keyword>
<evidence type="ECO:0000256" key="2">
    <source>
        <dbReference type="SAM" id="Phobius"/>
    </source>
</evidence>
<feature type="transmembrane region" description="Helical" evidence="2">
    <location>
        <begin position="38"/>
        <end position="57"/>
    </location>
</feature>
<sequence>MPEVRLAMLESNVEHMKDSIKGINDDIREIKRDARTDFRMLFGAMITVAMGLAGMMAKGFHWL</sequence>
<dbReference type="EMBL" id="JAGGMQ010000001">
    <property type="protein sequence ID" value="MBP2171025.1"/>
    <property type="molecule type" value="Genomic_DNA"/>
</dbReference>
<reference evidence="4" key="1">
    <citation type="submission" date="2023-07" db="EMBL/GenBank/DDBJ databases">
        <title>Genome mining of underrepresented organisms for secondary metabolites.</title>
        <authorList>
            <person name="D'Agostino P.M."/>
        </authorList>
    </citation>
    <scope>NUCLEOTIDE SEQUENCE [LARGE SCALE GENOMIC DNA]</scope>
    <source>
        <strain evidence="4">WS4403</strain>
    </source>
</reference>
<keyword evidence="4" id="KW-1185">Reference proteome</keyword>
<evidence type="ECO:0008006" key="5">
    <source>
        <dbReference type="Google" id="ProtNLM"/>
    </source>
</evidence>
<keyword evidence="1" id="KW-0175">Coiled coil</keyword>
<gene>
    <name evidence="3" type="ORF">J2125_004217</name>
</gene>
<dbReference type="Proteomes" id="UP001195624">
    <property type="component" value="Unassembled WGS sequence"/>
</dbReference>
<evidence type="ECO:0000313" key="4">
    <source>
        <dbReference type="Proteomes" id="UP001195624"/>
    </source>
</evidence>
<proteinExistence type="predicted"/>